<dbReference type="GO" id="GO:0016791">
    <property type="term" value="F:phosphatase activity"/>
    <property type="evidence" value="ECO:0007669"/>
    <property type="project" value="TreeGrafter"/>
</dbReference>
<keyword evidence="3" id="KW-1185">Reference proteome</keyword>
<keyword evidence="1" id="KW-0732">Signal</keyword>
<dbReference type="AlphaFoldDB" id="A0A4Z1PSP8"/>
<dbReference type="InterPro" id="IPR050645">
    <property type="entry name" value="Histidine_acid_phosphatase"/>
</dbReference>
<dbReference type="Gene3D" id="3.40.50.1240">
    <property type="entry name" value="Phosphoglycerate mutase-like"/>
    <property type="match status" value="1"/>
</dbReference>
<protein>
    <submittedName>
        <fullName evidence="2">Histidine acid phosphatase-like protein</fullName>
    </submittedName>
</protein>
<accession>A0A4Z1PSP8</accession>
<dbReference type="EMBL" id="SNSC02000001">
    <property type="protein sequence ID" value="TID27318.1"/>
    <property type="molecule type" value="Genomic_DNA"/>
</dbReference>
<dbReference type="SUPFAM" id="SSF53254">
    <property type="entry name" value="Phosphoglycerate mutase-like"/>
    <property type="match status" value="1"/>
</dbReference>
<feature type="signal peptide" evidence="1">
    <location>
        <begin position="1"/>
        <end position="24"/>
    </location>
</feature>
<sequence>MSISSVVLYCFLVYQFSLPALVSALLSLAAPENSLPTSIDATWYPPNATWINDLAEVINGTGVHGFIFNDSYPKNAAYGDYNWCNMPHIRQKEYVVPDPEYQLDYVELMHRHHKRTPYAANTFPHESYSWDCNDEGLFYYAKPLNPTSQFAASTFWSVYTSSVNPFAPTGFNGTCQFPQITREGLSDSYQHGRDLFGVYHDLLNFLPETPDNTTSWRVTNNVITSQVASMVTHAMYPDHEGPFPLQIQPSSIDSLEPAYSCLAATYLSGNFSVGGRDPAWTGHLNASSNLFAALDAVSGVPKNDTGFHQSWDHYFDNLSARECHAKPLPCSVTNSTACVSQDQANEVYRLGQWEYSYIHRGSNESLRAATAAYGVWIAELADNIRRKIGGTNPMIYRHNIAHDGSISRVLSLLQVDVMVWPGMGSEIIFEIYKRSSSSSPSKRYVRVLWGGRVLRSSNPSLGLMDMLDADVLLGYIDGLGVSNVVKLCRP</sequence>
<dbReference type="PANTHER" id="PTHR11567:SF195">
    <property type="entry name" value="ACID PHOSPHATASE, PUTATIVE (AFU_ORTHOLOGUE AFUA_3G14570)-RELATED"/>
    <property type="match status" value="1"/>
</dbReference>
<dbReference type="OrthoDB" id="10262962at2759"/>
<evidence type="ECO:0000313" key="2">
    <source>
        <dbReference type="EMBL" id="TID27318.1"/>
    </source>
</evidence>
<dbReference type="InterPro" id="IPR029033">
    <property type="entry name" value="His_PPase_superfam"/>
</dbReference>
<organism evidence="2 3">
    <name type="scientific">Venturia nashicola</name>
    <dbReference type="NCBI Taxonomy" id="86259"/>
    <lineage>
        <taxon>Eukaryota</taxon>
        <taxon>Fungi</taxon>
        <taxon>Dikarya</taxon>
        <taxon>Ascomycota</taxon>
        <taxon>Pezizomycotina</taxon>
        <taxon>Dothideomycetes</taxon>
        <taxon>Pleosporomycetidae</taxon>
        <taxon>Venturiales</taxon>
        <taxon>Venturiaceae</taxon>
        <taxon>Venturia</taxon>
    </lineage>
</organism>
<proteinExistence type="predicted"/>
<gene>
    <name evidence="2" type="ORF">E6O75_ATG00085</name>
</gene>
<name>A0A4Z1PSP8_9PEZI</name>
<dbReference type="PANTHER" id="PTHR11567">
    <property type="entry name" value="ACID PHOSPHATASE-RELATED"/>
    <property type="match status" value="1"/>
</dbReference>
<evidence type="ECO:0000256" key="1">
    <source>
        <dbReference type="SAM" id="SignalP"/>
    </source>
</evidence>
<reference evidence="2 3" key="1">
    <citation type="submission" date="2019-04" db="EMBL/GenBank/DDBJ databases">
        <title>High contiguity whole genome sequence and gene annotation resource for two Venturia nashicola isolates.</title>
        <authorList>
            <person name="Prokchorchik M."/>
            <person name="Won K."/>
            <person name="Lee Y."/>
            <person name="Choi E.D."/>
            <person name="Segonzac C."/>
            <person name="Sohn K.H."/>
        </authorList>
    </citation>
    <scope>NUCLEOTIDE SEQUENCE [LARGE SCALE GENOMIC DNA]</scope>
    <source>
        <strain evidence="2 3">PRI2</strain>
    </source>
</reference>
<evidence type="ECO:0000313" key="3">
    <source>
        <dbReference type="Proteomes" id="UP000298493"/>
    </source>
</evidence>
<feature type="chain" id="PRO_5021222240" evidence="1">
    <location>
        <begin position="25"/>
        <end position="490"/>
    </location>
</feature>
<comment type="caution">
    <text evidence="2">The sequence shown here is derived from an EMBL/GenBank/DDBJ whole genome shotgun (WGS) entry which is preliminary data.</text>
</comment>
<dbReference type="Proteomes" id="UP000298493">
    <property type="component" value="Unassembled WGS sequence"/>
</dbReference>